<gene>
    <name evidence="1" type="ORF">F7P80_00750</name>
</gene>
<comment type="caution">
    <text evidence="1">The sequence shown here is derived from an EMBL/GenBank/DDBJ whole genome shotgun (WGS) entry which is preliminary data.</text>
</comment>
<name>A0A6A1R6K3_9BURK</name>
<protein>
    <submittedName>
        <fullName evidence="1">Uncharacterized protein</fullName>
    </submittedName>
</protein>
<reference evidence="1" key="1">
    <citation type="submission" date="2019-09" db="EMBL/GenBank/DDBJ databases">
        <title>Draft genome sequences of 48 bacterial type strains from the CCUG.</title>
        <authorList>
            <person name="Tunovic T."/>
            <person name="Pineiro-Iglesias B."/>
            <person name="Unosson C."/>
            <person name="Inganas E."/>
            <person name="Ohlen M."/>
            <person name="Cardew S."/>
            <person name="Jensie-Markopoulos S."/>
            <person name="Salva-Serra F."/>
            <person name="Jaen-Luchoro D."/>
            <person name="Karlsson R."/>
            <person name="Svensson-Stadler L."/>
            <person name="Chun J."/>
            <person name="Moore E."/>
        </authorList>
    </citation>
    <scope>NUCLEOTIDE SEQUENCE</scope>
    <source>
        <strain evidence="1">CCUG 15333</strain>
    </source>
</reference>
<dbReference type="RefSeq" id="WP_151042093.1">
    <property type="nucleotide sequence ID" value="NZ_VZOT01000001.1"/>
</dbReference>
<dbReference type="EMBL" id="VZOT01000001">
    <property type="protein sequence ID" value="KAB0588474.1"/>
    <property type="molecule type" value="Genomic_DNA"/>
</dbReference>
<proteinExistence type="predicted"/>
<organism evidence="1">
    <name type="scientific">Comamonas kerstersii</name>
    <dbReference type="NCBI Taxonomy" id="225992"/>
    <lineage>
        <taxon>Bacteria</taxon>
        <taxon>Pseudomonadati</taxon>
        <taxon>Pseudomonadota</taxon>
        <taxon>Betaproteobacteria</taxon>
        <taxon>Burkholderiales</taxon>
        <taxon>Comamonadaceae</taxon>
        <taxon>Comamonas</taxon>
    </lineage>
</organism>
<evidence type="ECO:0000313" key="1">
    <source>
        <dbReference type="EMBL" id="KAB0588474.1"/>
    </source>
</evidence>
<sequence>MQQRTLVFKWPIVRDPTRQLLEQVGHGLQALEQYSQKRRQGEQPEVELETLMQQWQDSYVMLEQRSAHQAVVSSSAASNRCRPQD</sequence>
<dbReference type="AlphaFoldDB" id="A0A6A1R6K3"/>
<accession>A0A6A1R6K3</accession>